<name>A0A6N9TYH2_STRHA</name>
<comment type="caution">
    <text evidence="1">The sequence shown here is derived from an EMBL/GenBank/DDBJ whole genome shotgun (WGS) entry which is preliminary data.</text>
</comment>
<organism evidence="1 2">
    <name type="scientific">Streptomyces halstedii</name>
    <dbReference type="NCBI Taxonomy" id="1944"/>
    <lineage>
        <taxon>Bacteria</taxon>
        <taxon>Bacillati</taxon>
        <taxon>Actinomycetota</taxon>
        <taxon>Actinomycetes</taxon>
        <taxon>Kitasatosporales</taxon>
        <taxon>Streptomycetaceae</taxon>
        <taxon>Streptomyces</taxon>
    </lineage>
</organism>
<proteinExistence type="predicted"/>
<evidence type="ECO:0008006" key="3">
    <source>
        <dbReference type="Google" id="ProtNLM"/>
    </source>
</evidence>
<evidence type="ECO:0000313" key="2">
    <source>
        <dbReference type="Proteomes" id="UP000471293"/>
    </source>
</evidence>
<feature type="non-terminal residue" evidence="1">
    <location>
        <position position="1"/>
    </location>
</feature>
<dbReference type="AlphaFoldDB" id="A0A6N9TYH2"/>
<dbReference type="RefSeq" id="WP_164344689.1">
    <property type="nucleotide sequence ID" value="NZ_JAAGLQ010000257.1"/>
</dbReference>
<reference evidence="1 2" key="1">
    <citation type="submission" date="2020-01" db="EMBL/GenBank/DDBJ databases">
        <title>Insect and environment-associated Actinomycetes.</title>
        <authorList>
            <person name="Currrie C."/>
            <person name="Chevrette M."/>
            <person name="Carlson C."/>
            <person name="Stubbendieck R."/>
            <person name="Wendt-Pienkowski E."/>
        </authorList>
    </citation>
    <scope>NUCLEOTIDE SEQUENCE [LARGE SCALE GENOMIC DNA]</scope>
    <source>
        <strain evidence="1 2">SID11342</strain>
    </source>
</reference>
<evidence type="ECO:0000313" key="1">
    <source>
        <dbReference type="EMBL" id="NEA16417.1"/>
    </source>
</evidence>
<gene>
    <name evidence="1" type="ORF">G3I29_12920</name>
</gene>
<accession>A0A6N9TYH2</accession>
<feature type="non-terminal residue" evidence="1">
    <location>
        <position position="91"/>
    </location>
</feature>
<dbReference type="EMBL" id="JAAGLQ010000257">
    <property type="protein sequence ID" value="NEA16417.1"/>
    <property type="molecule type" value="Genomic_DNA"/>
</dbReference>
<dbReference type="Proteomes" id="UP000471293">
    <property type="component" value="Unassembled WGS sequence"/>
</dbReference>
<sequence>TDESTAEDVLEALVDARLLEVSGSDRAGRLRYRMPPVIRLFASERAEDESDGAERRSTVDRALTAWLLRARAGVRALTDGRPVRAAGALPW</sequence>
<protein>
    <recommendedName>
        <fullName evidence="3">AfsR family transcriptional regulator</fullName>
    </recommendedName>
</protein>